<dbReference type="InterPro" id="IPR049162">
    <property type="entry name" value="GH59_C"/>
</dbReference>
<dbReference type="AlphaFoldDB" id="A0A9W3B073"/>
<accession>A0A9W3B073</accession>
<dbReference type="Gene3D" id="2.60.120.560">
    <property type="entry name" value="Exo-inulinase, domain 1"/>
    <property type="match status" value="1"/>
</dbReference>
<dbReference type="RefSeq" id="XP_055892871.1">
    <property type="nucleotide sequence ID" value="XM_056036896.1"/>
</dbReference>
<reference evidence="3 4" key="1">
    <citation type="submission" date="2025-04" db="UniProtKB">
        <authorList>
            <consortium name="RefSeq"/>
        </authorList>
    </citation>
    <scope>IDENTIFICATION</scope>
</reference>
<dbReference type="GO" id="GO:0005764">
    <property type="term" value="C:lysosome"/>
    <property type="evidence" value="ECO:0007669"/>
    <property type="project" value="TreeGrafter"/>
</dbReference>
<evidence type="ECO:0000313" key="6">
    <source>
        <dbReference type="RefSeq" id="XP_055892873.1"/>
    </source>
</evidence>
<dbReference type="GO" id="GO:0016020">
    <property type="term" value="C:membrane"/>
    <property type="evidence" value="ECO:0007669"/>
    <property type="project" value="GOC"/>
</dbReference>
<name>A0A9W3B073_BIOGL</name>
<dbReference type="RefSeq" id="XP_055892874.1">
    <property type="nucleotide sequence ID" value="XM_056036899.1"/>
</dbReference>
<protein>
    <submittedName>
        <fullName evidence="3 4">Galactocerebrosidase-like</fullName>
    </submittedName>
</protein>
<dbReference type="GO" id="GO:0004336">
    <property type="term" value="F:galactosylceramidase activity"/>
    <property type="evidence" value="ECO:0007669"/>
    <property type="project" value="InterPro"/>
</dbReference>
<dbReference type="GO" id="GO:0006683">
    <property type="term" value="P:galactosylceramide catabolic process"/>
    <property type="evidence" value="ECO:0007669"/>
    <property type="project" value="InterPro"/>
</dbReference>
<dbReference type="RefSeq" id="XP_055892873.1">
    <property type="nucleotide sequence ID" value="XM_056036898.1"/>
</dbReference>
<dbReference type="GeneID" id="129927475"/>
<evidence type="ECO:0000313" key="3">
    <source>
        <dbReference type="RefSeq" id="XP_055892870.1"/>
    </source>
</evidence>
<evidence type="ECO:0000313" key="7">
    <source>
        <dbReference type="RefSeq" id="XP_055892874.1"/>
    </source>
</evidence>
<keyword evidence="2" id="KW-1185">Reference proteome</keyword>
<feature type="domain" description="Glycosyl hydrolase family 59 C-terminal lectin" evidence="1">
    <location>
        <begin position="1"/>
        <end position="149"/>
    </location>
</feature>
<evidence type="ECO:0000313" key="4">
    <source>
        <dbReference type="RefSeq" id="XP_055892871.1"/>
    </source>
</evidence>
<dbReference type="Proteomes" id="UP001165740">
    <property type="component" value="Chromosome 7"/>
</dbReference>
<dbReference type="PANTHER" id="PTHR15172">
    <property type="entry name" value="GALACTOCEREBROSIDASE"/>
    <property type="match status" value="1"/>
</dbReference>
<dbReference type="RefSeq" id="XP_055892870.1">
    <property type="nucleotide sequence ID" value="XM_056036895.1"/>
</dbReference>
<dbReference type="PANTHER" id="PTHR15172:SF1">
    <property type="entry name" value="GALACTOCEREBROSIDASE"/>
    <property type="match status" value="1"/>
</dbReference>
<organism evidence="2 5">
    <name type="scientific">Biomphalaria glabrata</name>
    <name type="common">Bloodfluke planorb</name>
    <name type="synonym">Freshwater snail</name>
    <dbReference type="NCBI Taxonomy" id="6526"/>
    <lineage>
        <taxon>Eukaryota</taxon>
        <taxon>Metazoa</taxon>
        <taxon>Spiralia</taxon>
        <taxon>Lophotrochozoa</taxon>
        <taxon>Mollusca</taxon>
        <taxon>Gastropoda</taxon>
        <taxon>Heterobranchia</taxon>
        <taxon>Euthyneura</taxon>
        <taxon>Panpulmonata</taxon>
        <taxon>Hygrophila</taxon>
        <taxon>Lymnaeoidea</taxon>
        <taxon>Planorbidae</taxon>
        <taxon>Biomphalaria</taxon>
    </lineage>
</organism>
<evidence type="ECO:0000313" key="2">
    <source>
        <dbReference type="Proteomes" id="UP001165740"/>
    </source>
</evidence>
<gene>
    <name evidence="3 4 5 6 7" type="primary">LOC129927475</name>
</gene>
<dbReference type="OMA" id="DHNWTGI"/>
<evidence type="ECO:0000259" key="1">
    <source>
        <dbReference type="Pfam" id="PF21708"/>
    </source>
</evidence>
<sequence length="187" mass="20781">MVLEIPVAYHDSDLHNKSISVIGSYTWSDIFVEISVHIPTLNSTSRVFVAARVDQGECNVFSVQDIYLYGLQSGVYQLSNDFARIKITQQGSVQIPAGWHILSLLVQGTNALGAFDGVLFNATIPTSPAAGFAAIGADSYGLDDFDNYLLPLFKTQTHVCHVAVNSLPLWYCVWYRNTFTFIFLIRH</sequence>
<proteinExistence type="predicted"/>
<dbReference type="InterPro" id="IPR001286">
    <property type="entry name" value="Glyco_hydro_59"/>
</dbReference>
<dbReference type="OrthoDB" id="6099164at2759"/>
<dbReference type="RefSeq" id="XP_055892872.1">
    <property type="nucleotide sequence ID" value="XM_056036897.1"/>
</dbReference>
<dbReference type="Pfam" id="PF21708">
    <property type="entry name" value="Glyco_hydro_59_C"/>
    <property type="match status" value="1"/>
</dbReference>
<evidence type="ECO:0000313" key="5">
    <source>
        <dbReference type="RefSeq" id="XP_055892872.1"/>
    </source>
</evidence>